<feature type="non-terminal residue" evidence="1">
    <location>
        <position position="1"/>
    </location>
</feature>
<dbReference type="HOGENOM" id="CLU_044348_4_0_1"/>
<sequence>LSKQTIVAWTWYFRDTCFRWFDEVQSLPARPSIGGPGKAVVVDEAKIGHRKYHRGRIVDSIWILGMVELQTGAAGDHRQ</sequence>
<dbReference type="Proteomes" id="UP000001555">
    <property type="component" value="Unassembled WGS sequence"/>
</dbReference>
<reference evidence="2" key="2">
    <citation type="submission" date="2020-05" db="UniProtKB">
        <authorList>
            <consortium name="EnsemblMetazoa"/>
        </authorList>
    </citation>
    <scope>IDENTIFICATION</scope>
    <source>
        <strain evidence="2">wikel</strain>
    </source>
</reference>
<name>B7QJ32_IXOSC</name>
<keyword evidence="3" id="KW-1185">Reference proteome</keyword>
<feature type="non-terminal residue" evidence="1">
    <location>
        <position position="79"/>
    </location>
</feature>
<protein>
    <recommendedName>
        <fullName evidence="4">Transposase</fullName>
    </recommendedName>
</protein>
<dbReference type="VEuPathDB" id="VectorBase:ISCW014961"/>
<gene>
    <name evidence="1" type="ORF">IscW_ISCW014961</name>
</gene>
<dbReference type="AlphaFoldDB" id="B7QJ32"/>
<evidence type="ECO:0000313" key="3">
    <source>
        <dbReference type="Proteomes" id="UP000001555"/>
    </source>
</evidence>
<proteinExistence type="predicted"/>
<organism>
    <name type="scientific">Ixodes scapularis</name>
    <name type="common">Black-legged tick</name>
    <name type="synonym">Deer tick</name>
    <dbReference type="NCBI Taxonomy" id="6945"/>
    <lineage>
        <taxon>Eukaryota</taxon>
        <taxon>Metazoa</taxon>
        <taxon>Ecdysozoa</taxon>
        <taxon>Arthropoda</taxon>
        <taxon>Chelicerata</taxon>
        <taxon>Arachnida</taxon>
        <taxon>Acari</taxon>
        <taxon>Parasitiformes</taxon>
        <taxon>Ixodida</taxon>
        <taxon>Ixodoidea</taxon>
        <taxon>Ixodidae</taxon>
        <taxon>Ixodinae</taxon>
        <taxon>Ixodes</taxon>
    </lineage>
</organism>
<evidence type="ECO:0000313" key="1">
    <source>
        <dbReference type="EMBL" id="EEC18854.1"/>
    </source>
</evidence>
<dbReference type="EnsemblMetazoa" id="ISCW014961-RA">
    <property type="protein sequence ID" value="ISCW014961-PA"/>
    <property type="gene ID" value="ISCW014961"/>
</dbReference>
<dbReference type="EMBL" id="DS949206">
    <property type="protein sequence ID" value="EEC18854.1"/>
    <property type="molecule type" value="Genomic_DNA"/>
</dbReference>
<evidence type="ECO:0008006" key="4">
    <source>
        <dbReference type="Google" id="ProtNLM"/>
    </source>
</evidence>
<dbReference type="InParanoid" id="B7QJ32"/>
<accession>B7QJ32</accession>
<reference evidence="1 3" key="1">
    <citation type="submission" date="2008-03" db="EMBL/GenBank/DDBJ databases">
        <title>Annotation of Ixodes scapularis.</title>
        <authorList>
            <consortium name="Ixodes scapularis Genome Project Consortium"/>
            <person name="Caler E."/>
            <person name="Hannick L.I."/>
            <person name="Bidwell S."/>
            <person name="Joardar V."/>
            <person name="Thiagarajan M."/>
            <person name="Amedeo P."/>
            <person name="Galinsky K.J."/>
            <person name="Schobel S."/>
            <person name="Inman J."/>
            <person name="Hostetler J."/>
            <person name="Miller J."/>
            <person name="Hammond M."/>
            <person name="Megy K."/>
            <person name="Lawson D."/>
            <person name="Kodira C."/>
            <person name="Sutton G."/>
            <person name="Meyer J."/>
            <person name="Hill C.A."/>
            <person name="Birren B."/>
            <person name="Nene V."/>
            <person name="Collins F."/>
            <person name="Alarcon-Chaidez F."/>
            <person name="Wikel S."/>
            <person name="Strausberg R."/>
        </authorList>
    </citation>
    <scope>NUCLEOTIDE SEQUENCE [LARGE SCALE GENOMIC DNA]</scope>
    <source>
        <strain evidence="3">Wikel</strain>
        <strain evidence="1">Wikel colony</strain>
    </source>
</reference>
<dbReference type="EMBL" id="ABJB010573874">
    <property type="status" value="NOT_ANNOTATED_CDS"/>
    <property type="molecule type" value="Genomic_DNA"/>
</dbReference>
<dbReference type="PaxDb" id="6945-B7QJ32"/>
<dbReference type="VEuPathDB" id="VectorBase:ISCI014961"/>
<evidence type="ECO:0000313" key="2">
    <source>
        <dbReference type="EnsemblMetazoa" id="ISCW014961-PA"/>
    </source>
</evidence>